<accession>B6ADV6</accession>
<dbReference type="eggNOG" id="KOG0714">
    <property type="taxonomic scope" value="Eukaryota"/>
</dbReference>
<dbReference type="GeneID" id="6995905"/>
<evidence type="ECO:0000313" key="4">
    <source>
        <dbReference type="Proteomes" id="UP000001460"/>
    </source>
</evidence>
<sequence>MVTLKRTINECCEILGISSLEINNENEIRKAYRRLAIKWHPDKNPVNERQKCEAKFKDIVEAYDIMMSPSKRRQAEYISKKKEIFSNGMVGGARTARFDGSLFGGGAKFAKQGTNPGLINIKSTDRINQRVNKQKYAREGTSPLSDKYANFSDKFFKGLNGIFDIVSNAVSNSEESFTIATTKLRDIKNAIIRNAADTHNEIFVSIKNSLEQGLEKNLIDEETTATQNDLQHNESSSTIDNSSNAISEDNLDGDLNSTLENIPIPEYRSNILIAPNYRIPNYVHKQSLCGGSQGPHLFAISKGCSVQSGKKYIVGESLNIRHARKKIPNIVSGNLQATTENIIHPQSTP</sequence>
<dbReference type="InterPro" id="IPR001623">
    <property type="entry name" value="DnaJ_domain"/>
</dbReference>
<dbReference type="GO" id="GO:0051082">
    <property type="term" value="F:unfolded protein binding"/>
    <property type="evidence" value="ECO:0007669"/>
    <property type="project" value="TreeGrafter"/>
</dbReference>
<feature type="domain" description="J" evidence="2">
    <location>
        <begin position="10"/>
        <end position="79"/>
    </location>
</feature>
<evidence type="ECO:0000313" key="3">
    <source>
        <dbReference type="EMBL" id="EEA06397.1"/>
    </source>
</evidence>
<dbReference type="SUPFAM" id="SSF46565">
    <property type="entry name" value="Chaperone J-domain"/>
    <property type="match status" value="1"/>
</dbReference>
<dbReference type="GO" id="GO:0044183">
    <property type="term" value="F:protein folding chaperone"/>
    <property type="evidence" value="ECO:0007669"/>
    <property type="project" value="TreeGrafter"/>
</dbReference>
<organism evidence="3 4">
    <name type="scientific">Cryptosporidium muris (strain RN66)</name>
    <dbReference type="NCBI Taxonomy" id="441375"/>
    <lineage>
        <taxon>Eukaryota</taxon>
        <taxon>Sar</taxon>
        <taxon>Alveolata</taxon>
        <taxon>Apicomplexa</taxon>
        <taxon>Conoidasida</taxon>
        <taxon>Coccidia</taxon>
        <taxon>Eucoccidiorida</taxon>
        <taxon>Eimeriorina</taxon>
        <taxon>Cryptosporidiidae</taxon>
        <taxon>Cryptosporidium</taxon>
    </lineage>
</organism>
<dbReference type="GO" id="GO:0005737">
    <property type="term" value="C:cytoplasm"/>
    <property type="evidence" value="ECO:0007669"/>
    <property type="project" value="TreeGrafter"/>
</dbReference>
<dbReference type="CDD" id="cd06257">
    <property type="entry name" value="DnaJ"/>
    <property type="match status" value="1"/>
</dbReference>
<dbReference type="SMART" id="SM00271">
    <property type="entry name" value="DnaJ"/>
    <property type="match status" value="1"/>
</dbReference>
<dbReference type="OrthoDB" id="10250354at2759"/>
<dbReference type="STRING" id="441375.B6ADV6"/>
<dbReference type="RefSeq" id="XP_002140746.1">
    <property type="nucleotide sequence ID" value="XM_002140710.1"/>
</dbReference>
<reference evidence="3" key="1">
    <citation type="submission" date="2008-06" db="EMBL/GenBank/DDBJ databases">
        <authorList>
            <person name="Lorenzi H."/>
            <person name="Inman J."/>
            <person name="Miller J."/>
            <person name="Schobel S."/>
            <person name="Amedeo P."/>
            <person name="Caler E.V."/>
            <person name="da Silva J."/>
        </authorList>
    </citation>
    <scope>NUCLEOTIDE SEQUENCE [LARGE SCALE GENOMIC DNA]</scope>
    <source>
        <strain evidence="3">RN66</strain>
    </source>
</reference>
<keyword evidence="4" id="KW-1185">Reference proteome</keyword>
<dbReference type="PANTHER" id="PTHR43948:SF10">
    <property type="entry name" value="MRJ, ISOFORM E"/>
    <property type="match status" value="1"/>
</dbReference>
<dbReference type="AlphaFoldDB" id="B6ADV6"/>
<dbReference type="OMA" id="CEAKFKD"/>
<protein>
    <submittedName>
        <fullName evidence="3">DnaJ domain-containing protein</fullName>
    </submittedName>
</protein>
<feature type="compositionally biased region" description="Polar residues" evidence="1">
    <location>
        <begin position="226"/>
        <end position="247"/>
    </location>
</feature>
<dbReference type="GO" id="GO:0051087">
    <property type="term" value="F:protein-folding chaperone binding"/>
    <property type="evidence" value="ECO:0007669"/>
    <property type="project" value="TreeGrafter"/>
</dbReference>
<evidence type="ECO:0000256" key="1">
    <source>
        <dbReference type="SAM" id="MobiDB-lite"/>
    </source>
</evidence>
<dbReference type="Pfam" id="PF00226">
    <property type="entry name" value="DnaJ"/>
    <property type="match status" value="1"/>
</dbReference>
<gene>
    <name evidence="3" type="ORF">CMU_008890</name>
</gene>
<dbReference type="PANTHER" id="PTHR43948">
    <property type="entry name" value="DNAJ HOMOLOG SUBFAMILY B"/>
    <property type="match status" value="1"/>
</dbReference>
<dbReference type="PRINTS" id="PR00625">
    <property type="entry name" value="JDOMAIN"/>
</dbReference>
<dbReference type="VEuPathDB" id="CryptoDB:CMU_008890"/>
<name>B6ADV6_CRYMR</name>
<feature type="region of interest" description="Disordered" evidence="1">
    <location>
        <begin position="226"/>
        <end position="252"/>
    </location>
</feature>
<dbReference type="PROSITE" id="PS50076">
    <property type="entry name" value="DNAJ_2"/>
    <property type="match status" value="1"/>
</dbReference>
<proteinExistence type="predicted"/>
<dbReference type="EMBL" id="DS989729">
    <property type="protein sequence ID" value="EEA06397.1"/>
    <property type="molecule type" value="Genomic_DNA"/>
</dbReference>
<dbReference type="Gene3D" id="1.10.287.110">
    <property type="entry name" value="DnaJ domain"/>
    <property type="match status" value="1"/>
</dbReference>
<evidence type="ECO:0000259" key="2">
    <source>
        <dbReference type="PROSITE" id="PS50076"/>
    </source>
</evidence>
<dbReference type="Proteomes" id="UP000001460">
    <property type="component" value="Unassembled WGS sequence"/>
</dbReference>
<dbReference type="InterPro" id="IPR036869">
    <property type="entry name" value="J_dom_sf"/>
</dbReference>
<dbReference type="GO" id="GO:0005634">
    <property type="term" value="C:nucleus"/>
    <property type="evidence" value="ECO:0007669"/>
    <property type="project" value="TreeGrafter"/>
</dbReference>